<keyword evidence="6" id="KW-0687">Ribonucleoprotein</keyword>
<proteinExistence type="predicted"/>
<evidence type="ECO:0000256" key="1">
    <source>
        <dbReference type="ARBA" id="ARBA00004032"/>
    </source>
</evidence>
<dbReference type="KEGG" id="vg:11130829"/>
<comment type="subcellular location">
    <subcellularLocation>
        <location evidence="2">Virion</location>
    </subcellularLocation>
</comment>
<sequence>MASPPSPANQPKVESNNPFKAPTLDRLKLMTFDVNSTLLPSTEEFKLISEDWAKLGISGDSLTENAMKLATFCYHSGSSTTTEMRGESSKPGVSLSRLAGVVNMHTSLRKFCRYFAPLIWNIHVESKIPPAAWQSKDFKEGEKFAAFDFFDGVENVGSIKPPGGLIRKPTDKERIANATARALKLFEAAAQQNRMASNSVHYTQGRYSDTAPQIQFLPDPE</sequence>
<dbReference type="Pfam" id="PF00286">
    <property type="entry name" value="Flexi_CP"/>
    <property type="match status" value="1"/>
</dbReference>
<dbReference type="InterPro" id="IPR000052">
    <property type="entry name" value="Pltvir_coat"/>
</dbReference>
<evidence type="ECO:0000259" key="8">
    <source>
        <dbReference type="PROSITE" id="PS00418"/>
    </source>
</evidence>
<keyword evidence="4 9" id="KW-0167">Capsid protein</keyword>
<evidence type="ECO:0000313" key="9">
    <source>
        <dbReference type="EMBL" id="AEO12144.1"/>
    </source>
</evidence>
<dbReference type="GO" id="GO:1990904">
    <property type="term" value="C:ribonucleoprotein complex"/>
    <property type="evidence" value="ECO:0007669"/>
    <property type="project" value="UniProtKB-KW"/>
</dbReference>
<organism evidence="9 10">
    <name type="scientific">Tamus red mosaic virus</name>
    <dbReference type="NCBI Taxonomy" id="1081702"/>
    <lineage>
        <taxon>Viruses</taxon>
        <taxon>Riboviria</taxon>
        <taxon>Orthornavirae</taxon>
        <taxon>Kitrinoviricota</taxon>
        <taxon>Alsuviricetes</taxon>
        <taxon>Tymovirales</taxon>
        <taxon>Alphaflexiviridae</taxon>
        <taxon>Potexvirus</taxon>
        <taxon>Potexvirus marmordioscoreae</taxon>
    </lineage>
</organism>
<comment type="function">
    <text evidence="1">Required for genome encapsidation. Forms ribonucleoprotein complexes along with TGB1 helicase and viral RNA.</text>
</comment>
<dbReference type="OrthoDB" id="15901at10239"/>
<evidence type="ECO:0000256" key="4">
    <source>
        <dbReference type="ARBA" id="ARBA00022561"/>
    </source>
</evidence>
<evidence type="ECO:0000256" key="7">
    <source>
        <dbReference type="SAM" id="MobiDB-lite"/>
    </source>
</evidence>
<keyword evidence="3" id="KW-1139">Helical capsid protein</keyword>
<keyword evidence="5" id="KW-0946">Virion</keyword>
<feature type="region of interest" description="Disordered" evidence="7">
    <location>
        <begin position="1"/>
        <end position="20"/>
    </location>
</feature>
<dbReference type="PRINTS" id="PR00232">
    <property type="entry name" value="POTXCARLCOAT"/>
</dbReference>
<feature type="compositionally biased region" description="Polar residues" evidence="7">
    <location>
        <begin position="196"/>
        <end position="213"/>
    </location>
</feature>
<keyword evidence="10" id="KW-1185">Reference proteome</keyword>
<evidence type="ECO:0000256" key="5">
    <source>
        <dbReference type="ARBA" id="ARBA00022844"/>
    </source>
</evidence>
<evidence type="ECO:0000256" key="3">
    <source>
        <dbReference type="ARBA" id="ARBA00022497"/>
    </source>
</evidence>
<protein>
    <submittedName>
        <fullName evidence="9">Coat protein</fullName>
    </submittedName>
</protein>
<reference evidence="9 10" key="1">
    <citation type="journal article" date="2012" name="Virus Genes">
        <title>Sequencing of the Tamus red mosaic virus genome: further evidence that it is a distinct species of the genus Potexvirus.</title>
        <authorList>
            <person name="Menzel W."/>
            <person name="Winter S."/>
        </authorList>
    </citation>
    <scope>NUCLEOTIDE SEQUENCE [LARGE SCALE GENOMIC DNA]</scope>
    <source>
        <strain evidence="9">IT</strain>
    </source>
</reference>
<dbReference type="EMBL" id="JN389521">
    <property type="protein sequence ID" value="AEO12144.1"/>
    <property type="molecule type" value="Genomic_RNA"/>
</dbReference>
<dbReference type="RefSeq" id="YP_004849318.1">
    <property type="nucleotide sequence ID" value="NC_016003.1"/>
</dbReference>
<evidence type="ECO:0000313" key="10">
    <source>
        <dbReference type="Proteomes" id="UP000204278"/>
    </source>
</evidence>
<dbReference type="GO" id="GO:0019029">
    <property type="term" value="C:helical viral capsid"/>
    <property type="evidence" value="ECO:0007669"/>
    <property type="project" value="UniProtKB-KW"/>
</dbReference>
<evidence type="ECO:0000256" key="2">
    <source>
        <dbReference type="ARBA" id="ARBA00004328"/>
    </source>
</evidence>
<dbReference type="GeneID" id="11130829"/>
<feature type="region of interest" description="Disordered" evidence="7">
    <location>
        <begin position="196"/>
        <end position="221"/>
    </location>
</feature>
<accession>G3LHV8</accession>
<name>G3LHV8_9VIRU</name>
<dbReference type="PROSITE" id="PS00418">
    <property type="entry name" value="POTEX_CARLAVIRUS_COAT"/>
    <property type="match status" value="1"/>
</dbReference>
<dbReference type="Proteomes" id="UP000204278">
    <property type="component" value="Segment"/>
</dbReference>
<evidence type="ECO:0000256" key="6">
    <source>
        <dbReference type="ARBA" id="ARBA00023274"/>
    </source>
</evidence>
<dbReference type="GO" id="GO:0005198">
    <property type="term" value="F:structural molecule activity"/>
    <property type="evidence" value="ECO:0007669"/>
    <property type="project" value="InterPro"/>
</dbReference>
<feature type="domain" description="Potexviruses and carlaviruses coat protein" evidence="8">
    <location>
        <begin position="143"/>
        <end position="158"/>
    </location>
</feature>